<dbReference type="STRING" id="75743.A0A401PQC2"/>
<comment type="caution">
    <text evidence="1">The sequence shown here is derived from an EMBL/GenBank/DDBJ whole genome shotgun (WGS) entry which is preliminary data.</text>
</comment>
<organism evidence="1 2">
    <name type="scientific">Scyliorhinus torazame</name>
    <name type="common">Cloudy catshark</name>
    <name type="synonym">Catulus torazame</name>
    <dbReference type="NCBI Taxonomy" id="75743"/>
    <lineage>
        <taxon>Eukaryota</taxon>
        <taxon>Metazoa</taxon>
        <taxon>Chordata</taxon>
        <taxon>Craniata</taxon>
        <taxon>Vertebrata</taxon>
        <taxon>Chondrichthyes</taxon>
        <taxon>Elasmobranchii</taxon>
        <taxon>Galeomorphii</taxon>
        <taxon>Galeoidea</taxon>
        <taxon>Carcharhiniformes</taxon>
        <taxon>Scyliorhinidae</taxon>
        <taxon>Scyliorhinus</taxon>
    </lineage>
</organism>
<evidence type="ECO:0008006" key="3">
    <source>
        <dbReference type="Google" id="ProtNLM"/>
    </source>
</evidence>
<dbReference type="InterPro" id="IPR008996">
    <property type="entry name" value="IL1/FGF"/>
</dbReference>
<gene>
    <name evidence="1" type="ORF">scyTo_0018992</name>
</gene>
<proteinExistence type="predicted"/>
<dbReference type="OMA" id="CLEFADQ"/>
<sequence length="192" mass="22548">MLLPACKQIYFYLDFAEDCLEFADQRTVLVQDRFHKLLVFANNEKHKTAEFRDINNKERTEAMRPNNLVNGIEFDIIFYESTKCTQDCKFRKFSFPVSFVVQCNSKKYQMSCSKSIGIEFQELSTPPEKETVDFRERNIIFYMKSLGQFSVFESDLVRDHCLCAEPENGLYKLALKKVTKSIDEETHLELVT</sequence>
<protein>
    <recommendedName>
        <fullName evidence="3">Interleukin-18</fullName>
    </recommendedName>
</protein>
<dbReference type="Proteomes" id="UP000288216">
    <property type="component" value="Unassembled WGS sequence"/>
</dbReference>
<keyword evidence="2" id="KW-1185">Reference proteome</keyword>
<reference evidence="1 2" key="1">
    <citation type="journal article" date="2018" name="Nat. Ecol. Evol.">
        <title>Shark genomes provide insights into elasmobranch evolution and the origin of vertebrates.</title>
        <authorList>
            <person name="Hara Y"/>
            <person name="Yamaguchi K"/>
            <person name="Onimaru K"/>
            <person name="Kadota M"/>
            <person name="Koyanagi M"/>
            <person name="Keeley SD"/>
            <person name="Tatsumi K"/>
            <person name="Tanaka K"/>
            <person name="Motone F"/>
            <person name="Kageyama Y"/>
            <person name="Nozu R"/>
            <person name="Adachi N"/>
            <person name="Nishimura O"/>
            <person name="Nakagawa R"/>
            <person name="Tanegashima C"/>
            <person name="Kiyatake I"/>
            <person name="Matsumoto R"/>
            <person name="Murakumo K"/>
            <person name="Nishida K"/>
            <person name="Terakita A"/>
            <person name="Kuratani S"/>
            <person name="Sato K"/>
            <person name="Hyodo S Kuraku.S."/>
        </authorList>
    </citation>
    <scope>NUCLEOTIDE SEQUENCE [LARGE SCALE GENOMIC DNA]</scope>
</reference>
<dbReference type="OrthoDB" id="9945300at2759"/>
<name>A0A401PQC2_SCYTO</name>
<dbReference type="Gene3D" id="2.80.10.50">
    <property type="match status" value="1"/>
</dbReference>
<evidence type="ECO:0000313" key="2">
    <source>
        <dbReference type="Proteomes" id="UP000288216"/>
    </source>
</evidence>
<dbReference type="SUPFAM" id="SSF50353">
    <property type="entry name" value="Cytokine"/>
    <property type="match status" value="1"/>
</dbReference>
<dbReference type="AlphaFoldDB" id="A0A401PQC2"/>
<accession>A0A401PQC2</accession>
<evidence type="ECO:0000313" key="1">
    <source>
        <dbReference type="EMBL" id="GCB75324.1"/>
    </source>
</evidence>
<dbReference type="EMBL" id="BFAA01013731">
    <property type="protein sequence ID" value="GCB75324.1"/>
    <property type="molecule type" value="Genomic_DNA"/>
</dbReference>